<reference evidence="4 5" key="1">
    <citation type="submission" date="2016-08" db="EMBL/GenBank/DDBJ databases">
        <title>A Parts List for Fungal Cellulosomes Revealed by Comparative Genomics.</title>
        <authorList>
            <consortium name="DOE Joint Genome Institute"/>
            <person name="Haitjema C.H."/>
            <person name="Gilmore S.P."/>
            <person name="Henske J.K."/>
            <person name="Solomon K.V."/>
            <person name="De Groot R."/>
            <person name="Kuo A."/>
            <person name="Mondo S.J."/>
            <person name="Salamov A.A."/>
            <person name="Labutti K."/>
            <person name="Zhao Z."/>
            <person name="Chiniquy J."/>
            <person name="Barry K."/>
            <person name="Brewer H.M."/>
            <person name="Purvine S.O."/>
            <person name="Wright A.T."/>
            <person name="Boxma B."/>
            <person name="Van Alen T."/>
            <person name="Hackstein J.H."/>
            <person name="Baker S.E."/>
            <person name="Grigoriev I.V."/>
            <person name="O'Malley M.A."/>
        </authorList>
    </citation>
    <scope>NUCLEOTIDE SEQUENCE [LARGE SCALE GENOMIC DNA]</scope>
    <source>
        <strain evidence="4 5">G1</strain>
    </source>
</reference>
<organism evidence="4 5">
    <name type="scientific">Neocallimastix californiae</name>
    <dbReference type="NCBI Taxonomy" id="1754190"/>
    <lineage>
        <taxon>Eukaryota</taxon>
        <taxon>Fungi</taxon>
        <taxon>Fungi incertae sedis</taxon>
        <taxon>Chytridiomycota</taxon>
        <taxon>Chytridiomycota incertae sedis</taxon>
        <taxon>Neocallimastigomycetes</taxon>
        <taxon>Neocallimastigales</taxon>
        <taxon>Neocallimastigaceae</taxon>
        <taxon>Neocallimastix</taxon>
    </lineage>
</organism>
<keyword evidence="2" id="KW-0175">Coiled coil</keyword>
<sequence length="264" mass="31922">MLVVSYVFNYLKDMVFKTPFDPEKAKLLLNECIKRLKILQKKIESKNNEAKKEISTYLEKGKVTNARIKIDHIIREDYNIESLEVLIMYCETMISNLGFITQSTELDRSIAKAVKTIAFAAPRYDIKELHEIHKELVNKYGMEINEVKNDNSENEIHPKIYNFFKNKDISETLANKYLTEIANIYHIDWECPPEEEKSKEKKEVNYNKIIIIIIIYIYIYLFILLFFVFIIILLFLLLFYYFCYYYYFLFLFYILYFYFIFLFN</sequence>
<feature type="coiled-coil region" evidence="2">
    <location>
        <begin position="29"/>
        <end position="60"/>
    </location>
</feature>
<dbReference type="AlphaFoldDB" id="A0A1Y1ZZ35"/>
<dbReference type="InterPro" id="IPR042277">
    <property type="entry name" value="IST1-like"/>
</dbReference>
<name>A0A1Y1ZZ35_9FUNG</name>
<comment type="similarity">
    <text evidence="1">Belongs to the IST1 family.</text>
</comment>
<evidence type="ECO:0000256" key="3">
    <source>
        <dbReference type="SAM" id="Phobius"/>
    </source>
</evidence>
<dbReference type="EMBL" id="MCOG01000339">
    <property type="protein sequence ID" value="ORY15519.1"/>
    <property type="molecule type" value="Genomic_DNA"/>
</dbReference>
<proteinExistence type="inferred from homology"/>
<dbReference type="PANTHER" id="PTHR12161:SF5">
    <property type="entry name" value="IST1 HOMOLOG"/>
    <property type="match status" value="1"/>
</dbReference>
<evidence type="ECO:0000313" key="4">
    <source>
        <dbReference type="EMBL" id="ORY15519.1"/>
    </source>
</evidence>
<protein>
    <submittedName>
        <fullName evidence="4">DUF292-domain-containing protein</fullName>
    </submittedName>
</protein>
<dbReference type="Pfam" id="PF03398">
    <property type="entry name" value="Ist1"/>
    <property type="match status" value="1"/>
</dbReference>
<feature type="transmembrane region" description="Helical" evidence="3">
    <location>
        <begin position="209"/>
        <end position="238"/>
    </location>
</feature>
<dbReference type="STRING" id="1754190.A0A1Y1ZZ35"/>
<keyword evidence="3" id="KW-0812">Transmembrane</keyword>
<dbReference type="InterPro" id="IPR005061">
    <property type="entry name" value="Ist1"/>
</dbReference>
<comment type="caution">
    <text evidence="4">The sequence shown here is derived from an EMBL/GenBank/DDBJ whole genome shotgun (WGS) entry which is preliminary data.</text>
</comment>
<keyword evidence="3" id="KW-0472">Membrane</keyword>
<dbReference type="PANTHER" id="PTHR12161">
    <property type="entry name" value="IST1 FAMILY MEMBER"/>
    <property type="match status" value="1"/>
</dbReference>
<accession>A0A1Y1ZZ35</accession>
<gene>
    <name evidence="4" type="ORF">LY90DRAFT_464728</name>
</gene>
<dbReference type="FunFam" id="1.20.1260.60:FF:000002">
    <property type="entry name" value="Vacuolar protein sorting-associated protein IST1"/>
    <property type="match status" value="1"/>
</dbReference>
<feature type="transmembrane region" description="Helical" evidence="3">
    <location>
        <begin position="244"/>
        <end position="263"/>
    </location>
</feature>
<dbReference type="GO" id="GO:0015031">
    <property type="term" value="P:protein transport"/>
    <property type="evidence" value="ECO:0007669"/>
    <property type="project" value="InterPro"/>
</dbReference>
<evidence type="ECO:0000256" key="2">
    <source>
        <dbReference type="SAM" id="Coils"/>
    </source>
</evidence>
<keyword evidence="5" id="KW-1185">Reference proteome</keyword>
<evidence type="ECO:0000313" key="5">
    <source>
        <dbReference type="Proteomes" id="UP000193920"/>
    </source>
</evidence>
<dbReference type="OrthoDB" id="29853at2759"/>
<evidence type="ECO:0000256" key="1">
    <source>
        <dbReference type="ARBA" id="ARBA00005536"/>
    </source>
</evidence>
<keyword evidence="3" id="KW-1133">Transmembrane helix</keyword>
<dbReference type="Proteomes" id="UP000193920">
    <property type="component" value="Unassembled WGS sequence"/>
</dbReference>
<dbReference type="Gene3D" id="1.20.1260.60">
    <property type="entry name" value="Vacuolar protein sorting-associated protein Ist1"/>
    <property type="match status" value="1"/>
</dbReference>